<gene>
    <name evidence="4" type="ORF">HUO14_11385</name>
</gene>
<comment type="similarity">
    <text evidence="2">Belongs to the CDP-alcohol phosphatidyltransferase class-I family.</text>
</comment>
<dbReference type="Gene3D" id="1.20.120.1760">
    <property type="match status" value="1"/>
</dbReference>
<keyword evidence="1 2" id="KW-0808">Transferase</keyword>
<feature type="transmembrane region" description="Helical" evidence="3">
    <location>
        <begin position="110"/>
        <end position="131"/>
    </location>
</feature>
<organism evidence="4 5">
    <name type="scientific">Parasphingorhabdus flavimaris</name>
    <dbReference type="NCBI Taxonomy" id="266812"/>
    <lineage>
        <taxon>Bacteria</taxon>
        <taxon>Pseudomonadati</taxon>
        <taxon>Pseudomonadota</taxon>
        <taxon>Alphaproteobacteria</taxon>
        <taxon>Sphingomonadales</taxon>
        <taxon>Sphingomonadaceae</taxon>
        <taxon>Parasphingorhabdus</taxon>
    </lineage>
</organism>
<keyword evidence="3" id="KW-0812">Transmembrane</keyword>
<comment type="caution">
    <text evidence="4">The sequence shown here is derived from an EMBL/GenBank/DDBJ whole genome shotgun (WGS) entry which is preliminary data.</text>
</comment>
<keyword evidence="3" id="KW-0472">Membrane</keyword>
<evidence type="ECO:0000256" key="2">
    <source>
        <dbReference type="RuleBase" id="RU003750"/>
    </source>
</evidence>
<keyword evidence="5" id="KW-1185">Reference proteome</keyword>
<feature type="transmembrane region" description="Helical" evidence="3">
    <location>
        <begin position="172"/>
        <end position="189"/>
    </location>
</feature>
<evidence type="ECO:0000313" key="5">
    <source>
        <dbReference type="Proteomes" id="UP000652427"/>
    </source>
</evidence>
<sequence length="200" mass="21197">MLDSRLRPIIDPPLDALGARLARIGLTANQVTLAGGAVGIAAGVAIGYQHYLIGLALLLFSRLFDGLDGAIARATRQTDFGGYLDIVSDFAFYIAVPIGFGFAASANLPFALILVGSFTLTGISFLAYAVMAAKQGRETEAHGKKSFFYNSGLAEGTETITAFVLMCLMPQYFTIIAAIYSAMCVVTVFQRTLAAKADFS</sequence>
<dbReference type="EMBL" id="JABWMH010000003">
    <property type="protein sequence ID" value="NVD28505.1"/>
    <property type="molecule type" value="Genomic_DNA"/>
</dbReference>
<reference evidence="4 5" key="1">
    <citation type="submission" date="2020-06" db="EMBL/GenBank/DDBJ databases">
        <authorList>
            <person name="Kim S.-J."/>
            <person name="Park S.-J."/>
        </authorList>
    </citation>
    <scope>NUCLEOTIDE SEQUENCE [LARGE SCALE GENOMIC DNA]</scope>
    <source>
        <strain evidence="4 5">SW-151</strain>
    </source>
</reference>
<dbReference type="InterPro" id="IPR048254">
    <property type="entry name" value="CDP_ALCOHOL_P_TRANSF_CS"/>
</dbReference>
<dbReference type="PROSITE" id="PS00379">
    <property type="entry name" value="CDP_ALCOHOL_P_TRANSF"/>
    <property type="match status" value="1"/>
</dbReference>
<name>A0ABX2N463_9SPHN</name>
<evidence type="ECO:0000256" key="1">
    <source>
        <dbReference type="ARBA" id="ARBA00022679"/>
    </source>
</evidence>
<feature type="transmembrane region" description="Helical" evidence="3">
    <location>
        <begin position="83"/>
        <end position="104"/>
    </location>
</feature>
<keyword evidence="3" id="KW-1133">Transmembrane helix</keyword>
<dbReference type="Pfam" id="PF01066">
    <property type="entry name" value="CDP-OH_P_transf"/>
    <property type="match status" value="1"/>
</dbReference>
<evidence type="ECO:0000256" key="3">
    <source>
        <dbReference type="SAM" id="Phobius"/>
    </source>
</evidence>
<accession>A0ABX2N463</accession>
<dbReference type="Proteomes" id="UP000652427">
    <property type="component" value="Unassembled WGS sequence"/>
</dbReference>
<evidence type="ECO:0000313" key="4">
    <source>
        <dbReference type="EMBL" id="NVD28505.1"/>
    </source>
</evidence>
<dbReference type="InterPro" id="IPR000462">
    <property type="entry name" value="CDP-OH_P_trans"/>
</dbReference>
<dbReference type="InterPro" id="IPR043130">
    <property type="entry name" value="CDP-OH_PTrfase_TM_dom"/>
</dbReference>
<dbReference type="RefSeq" id="WP_176279947.1">
    <property type="nucleotide sequence ID" value="NZ_JABWMH010000003.1"/>
</dbReference>
<protein>
    <submittedName>
        <fullName evidence="4">CDP-alcohol phosphatidyltransferase family protein</fullName>
    </submittedName>
</protein>
<proteinExistence type="inferred from homology"/>